<dbReference type="Pfam" id="PF11919">
    <property type="entry name" value="PSME4_C"/>
    <property type="match status" value="1"/>
</dbReference>
<dbReference type="InterPro" id="IPR016024">
    <property type="entry name" value="ARM-type_fold"/>
</dbReference>
<evidence type="ECO:0000313" key="13">
    <source>
        <dbReference type="Ensembl" id="ENSACAP00000012132.3"/>
    </source>
</evidence>
<comment type="similarity">
    <text evidence="3">Belongs to the BLM10 family.</text>
</comment>
<evidence type="ECO:0000313" key="14">
    <source>
        <dbReference type="Proteomes" id="UP000001646"/>
    </source>
</evidence>
<dbReference type="InterPro" id="IPR035309">
    <property type="entry name" value="PSME4"/>
</dbReference>
<feature type="domain" description="Proteasome activator complex subunit 4 C-terminal" evidence="10">
    <location>
        <begin position="1714"/>
        <end position="1800"/>
    </location>
</feature>
<dbReference type="Proteomes" id="UP000001646">
    <property type="component" value="Chromosome 1"/>
</dbReference>
<dbReference type="Gene3D" id="1.25.10.10">
    <property type="entry name" value="Leucine-rich Repeat Variant"/>
    <property type="match status" value="1"/>
</dbReference>
<gene>
    <name evidence="13" type="primary">PSME4</name>
</gene>
<dbReference type="ExpressionAtlas" id="G1KM76">
    <property type="expression patterns" value="baseline"/>
</dbReference>
<keyword evidence="5" id="KW-0677">Repeat</keyword>
<dbReference type="FunFam" id="1.25.10.10:FF:000183">
    <property type="entry name" value="Proteasome activator complex subunit 4"/>
    <property type="match status" value="1"/>
</dbReference>
<keyword evidence="6" id="KW-0227">DNA damage</keyword>
<proteinExistence type="inferred from homology"/>
<dbReference type="InterPro" id="IPR032430">
    <property type="entry name" value="Blm10_mid"/>
</dbReference>
<protein>
    <submittedName>
        <fullName evidence="13">Proteasome activator subunit 4</fullName>
    </submittedName>
</protein>
<evidence type="ECO:0000256" key="3">
    <source>
        <dbReference type="ARBA" id="ARBA00005739"/>
    </source>
</evidence>
<keyword evidence="4" id="KW-0963">Cytoplasm</keyword>
<dbReference type="InterPro" id="IPR021843">
    <property type="entry name" value="PSME4_C"/>
</dbReference>
<evidence type="ECO:0000256" key="5">
    <source>
        <dbReference type="ARBA" id="ARBA00022737"/>
    </source>
</evidence>
<accession>G1KM76</accession>
<keyword evidence="14" id="KW-1185">Reference proteome</keyword>
<dbReference type="Pfam" id="PF16507">
    <property type="entry name" value="HEAT_PSME4_mid"/>
    <property type="match status" value="2"/>
</dbReference>
<name>G1KM76_ANOCA</name>
<evidence type="ECO:0000259" key="11">
    <source>
        <dbReference type="Pfam" id="PF16507"/>
    </source>
</evidence>
<dbReference type="GO" id="GO:0005829">
    <property type="term" value="C:cytosol"/>
    <property type="evidence" value="ECO:0007669"/>
    <property type="project" value="UniProtKB-SubCell"/>
</dbReference>
<comment type="subcellular location">
    <subcellularLocation>
        <location evidence="2">Cytoplasm</location>
        <location evidence="2">Cytosol</location>
    </subcellularLocation>
    <subcellularLocation>
        <location evidence="1">Nucleus speckle</location>
    </subcellularLocation>
</comment>
<reference evidence="13" key="2">
    <citation type="submission" date="2025-08" db="UniProtKB">
        <authorList>
            <consortium name="Ensembl"/>
        </authorList>
    </citation>
    <scope>IDENTIFICATION</scope>
</reference>
<reference evidence="13 14" key="1">
    <citation type="submission" date="2009-12" db="EMBL/GenBank/DDBJ databases">
        <title>The Genome Sequence of Anolis carolinensis (Green Anole Lizard).</title>
        <authorList>
            <consortium name="The Genome Sequencing Platform"/>
            <person name="Di Palma F."/>
            <person name="Alfoldi J."/>
            <person name="Heiman D."/>
            <person name="Young S."/>
            <person name="Grabherr M."/>
            <person name="Johnson J."/>
            <person name="Lander E.S."/>
            <person name="Lindblad-Toh K."/>
        </authorList>
    </citation>
    <scope>NUCLEOTIDE SEQUENCE [LARGE SCALE GENOMIC DNA]</scope>
    <source>
        <strain evidence="13 14">JBL SC #1</strain>
    </source>
</reference>
<dbReference type="GO" id="GO:0070628">
    <property type="term" value="F:proteasome binding"/>
    <property type="evidence" value="ECO:0007669"/>
    <property type="project" value="InterPro"/>
</dbReference>
<sequence length="1800" mass="207066">MAGLGPPGAAWQKELVYNKLLPYGERLEAEAGLLLAQIKLSLGRAVQLQELWPGGLFWTRKLSTYLRLYGRKFSKEDHVLFIKLLYELVTIPKLEISMMQGFARLLINLLKKKELLSREDLELPWRPLYEMLERILYSKTEHLGLNWFPNSVESVLKTLVKNCRPYFPENATAEMLDEWRPLMCPFDVTMQKAITYFELFLPTTLPPELHDKGFKLWFDEFLSLWVSVQNLPQWEGHLVNLFARLASDNIGYINWDPYIPKIFTRILRSLNLPVGSNQVLVPRFLTNAYDIGHAVMWITAMMGGPSKLVQKHLSGLFKSIASFYHPSNNGRWLNKLMKLLQRLPSSVVRRLHRERYKKMTWLTPVPDSHKLTDQDITDFVECIIQPVLLAMFSKTGSLEAAQALQNLALMRPELVIPPVLEKTYPALETLTEPHQLTATLSCVIGVARSLVSGGKSFPEGPTHMLPLLMRALPGVDPNDFSKCMLTLEYDFRFSASSPLHSLESSHISVERELCSATAEFEDFVLQFMDRCFGLIESSTLEQTREETETEKMTHLESLVELGLSSTFSTILTQCSKDIFKVALEKVFNFAVSNIFETRVAGRMVADMCRAAVKCCPEESLKLFVPHCCSVITHLTLNDDVLRDEELDKELLWNLQLLSEITRVDGKKLLPYKEQLLKILQRSLHLTCKQGYILSCNLLHHLLRSTTLIYPTEYCSVPGGFDKPLSEYFPIKDWGKPGDLRNLNIQWHVPSAEETAFAFELLDSFLQPELDKLSHYADGSLEMSRDDVQQCLTIVHNCLIVSLTVWLSAYHDMFVYVSRKNYRETISRVTRKLLHYVLENSEDDTKSLFLIIKIIGDLLHFQGSHKHEFDSRWKSFNLVKKSMENKLQGKKQHIRALLIDRVMLQHELRTLTVEGCEYKNVHQDLIRDLLRLSTSSYGQVRNKAQQAFFTALGTYNFCCRDIIPLVMEFLRPDGRDVTQQQFKGAMYCLLGNHSGVCLANLHDWDCIVQTWPAIVSSGLSKAMSLEKPSIVRLFDDLAEKIHRQYETIGLDFTVPEKCVEVAVLMQKSNSLHNGWTGLSSEELQLGIQRQKERNAESSQNYENLINKLLDCVDQRNLPWKFEHIGIGFLSLLLRDDRVLPVRAIKFFVECLNHDALVVRKMAISAVAGILKQLKRSHKKISICPFQISGAPQSPSIQAGDRPDNQWLHYDSANLPKTKEAWEVCHFVEKTHWGYYTWPQNMEIYASAEEQPKLGRSRKELSEAEQVIYDHFCDPKFVEQLIKFLSLEDRKGKDKFNPRRFCLFKGLFRNFDDAFLPVLKPHLERLAADSHESTQRCVAEIVAGLIRGSKHWTFDKVENLWKVLCPLLRTALSNITVETYNDWGTCIATSCESRDPRKLHWLFELLLESPLSGEGGSFVDACRLYVLQGGLAQQEWRVPELLHRLLKYLEPKLTQVYKNVRERIGSVLTYIFMIDVSLPNTAPTKSPHVHEFTSRILEKLKPLMEVDEEIQNHVMEENGIGDEDERTQGIKLLKTILKWLMASAGRAFSTAVTEQLQLLPLFFKIAPVENDNSYDELKRDAKMCLSLMSQGLLYPQQVPLVLQVLKQTAKNSSWHARYTVLTYLQTMVFYNFFIFLNNEEAVDDIRWLVIKLLEDEQLEVREMAATTLSGLLQCHFLAIDDAVQTHFEQLCKRRLPKKRKRDLSTIVDTIPPADLVKRHAGVLGLSACILSSPYDVPTWMPQLLMDLSAHLNDPQPIEMTVKKTLSNFRRTHHDNWQEHKQQFTDDQLLVLTDLLVSPCYYA</sequence>
<dbReference type="PANTHER" id="PTHR32170:SF3">
    <property type="entry name" value="PROTEASOME ACTIVATOR COMPLEX SUBUNIT 4"/>
    <property type="match status" value="1"/>
</dbReference>
<dbReference type="GO" id="GO:0016504">
    <property type="term" value="F:peptidase activator activity"/>
    <property type="evidence" value="ECO:0007669"/>
    <property type="project" value="InterPro"/>
</dbReference>
<dbReference type="GO" id="GO:0000502">
    <property type="term" value="C:proteasome complex"/>
    <property type="evidence" value="ECO:0007669"/>
    <property type="project" value="UniProtKB-KW"/>
</dbReference>
<dbReference type="SUPFAM" id="SSF48371">
    <property type="entry name" value="ARM repeat"/>
    <property type="match status" value="2"/>
</dbReference>
<dbReference type="InterPro" id="IPR011989">
    <property type="entry name" value="ARM-like"/>
</dbReference>
<keyword evidence="9" id="KW-0539">Nucleus</keyword>
<evidence type="ECO:0000256" key="7">
    <source>
        <dbReference type="ARBA" id="ARBA00022942"/>
    </source>
</evidence>
<reference evidence="13" key="3">
    <citation type="submission" date="2025-09" db="UniProtKB">
        <authorList>
            <consortium name="Ensembl"/>
        </authorList>
    </citation>
    <scope>IDENTIFICATION</scope>
</reference>
<dbReference type="GeneTree" id="ENSGT00390000011433"/>
<evidence type="ECO:0000256" key="6">
    <source>
        <dbReference type="ARBA" id="ARBA00022763"/>
    </source>
</evidence>
<evidence type="ECO:0000256" key="4">
    <source>
        <dbReference type="ARBA" id="ARBA00022490"/>
    </source>
</evidence>
<evidence type="ECO:0000259" key="10">
    <source>
        <dbReference type="Pfam" id="PF11919"/>
    </source>
</evidence>
<dbReference type="GO" id="GO:0016607">
    <property type="term" value="C:nuclear speck"/>
    <property type="evidence" value="ECO:0007669"/>
    <property type="project" value="UniProtKB-SubCell"/>
</dbReference>
<feature type="domain" description="Proteasome activator complex subunit 4-like HEAT repeat-like" evidence="12">
    <location>
        <begin position="1142"/>
        <end position="1426"/>
    </location>
</feature>
<dbReference type="Ensembl" id="ENSACAT00000012377.4">
    <property type="protein sequence ID" value="ENSACAP00000012132.3"/>
    <property type="gene ID" value="ENSACAG00000012331.4"/>
</dbReference>
<evidence type="ECO:0000259" key="12">
    <source>
        <dbReference type="Pfam" id="PF23096"/>
    </source>
</evidence>
<evidence type="ECO:0000256" key="1">
    <source>
        <dbReference type="ARBA" id="ARBA00004324"/>
    </source>
</evidence>
<evidence type="ECO:0000256" key="9">
    <source>
        <dbReference type="ARBA" id="ARBA00023242"/>
    </source>
</evidence>
<evidence type="ECO:0000256" key="8">
    <source>
        <dbReference type="ARBA" id="ARBA00023204"/>
    </source>
</evidence>
<dbReference type="Bgee" id="ENSACAG00000012331">
    <property type="expression patterns" value="Expressed in heart and 13 other cell types or tissues"/>
</dbReference>
<dbReference type="HOGENOM" id="CLU_000772_2_0_1"/>
<keyword evidence="7" id="KW-0647">Proteasome</keyword>
<dbReference type="PANTHER" id="PTHR32170">
    <property type="entry name" value="PROTEASOME ACTIVATOR COMPLEX SUBUNIT 4"/>
    <property type="match status" value="1"/>
</dbReference>
<dbReference type="GO" id="GO:0006281">
    <property type="term" value="P:DNA repair"/>
    <property type="evidence" value="ECO:0007669"/>
    <property type="project" value="UniProtKB-KW"/>
</dbReference>
<feature type="domain" description="Proteasome activator Blm10 middle HEAT repeats region" evidence="11">
    <location>
        <begin position="507"/>
        <end position="799"/>
    </location>
</feature>
<keyword evidence="8" id="KW-0234">DNA repair</keyword>
<dbReference type="STRING" id="28377.ENSACAP00000012132"/>
<dbReference type="InterPro" id="IPR055455">
    <property type="entry name" value="HEAT_PSME4"/>
</dbReference>
<dbReference type="eggNOG" id="KOG1851">
    <property type="taxonomic scope" value="Eukaryota"/>
</dbReference>
<dbReference type="Pfam" id="PF23096">
    <property type="entry name" value="HEAT_PSME4"/>
    <property type="match status" value="1"/>
</dbReference>
<evidence type="ECO:0000256" key="2">
    <source>
        <dbReference type="ARBA" id="ARBA00004514"/>
    </source>
</evidence>
<organism evidence="13 14">
    <name type="scientific">Anolis carolinensis</name>
    <name type="common">Green anole</name>
    <name type="synonym">American chameleon</name>
    <dbReference type="NCBI Taxonomy" id="28377"/>
    <lineage>
        <taxon>Eukaryota</taxon>
        <taxon>Metazoa</taxon>
        <taxon>Chordata</taxon>
        <taxon>Craniata</taxon>
        <taxon>Vertebrata</taxon>
        <taxon>Euteleostomi</taxon>
        <taxon>Lepidosauria</taxon>
        <taxon>Squamata</taxon>
        <taxon>Bifurcata</taxon>
        <taxon>Unidentata</taxon>
        <taxon>Episquamata</taxon>
        <taxon>Toxicofera</taxon>
        <taxon>Iguania</taxon>
        <taxon>Dactyloidae</taxon>
        <taxon>Anolis</taxon>
    </lineage>
</organism>
<feature type="domain" description="Proteasome activator Blm10 middle HEAT repeats region" evidence="11">
    <location>
        <begin position="313"/>
        <end position="506"/>
    </location>
</feature>